<accession>A0A1W1ZSR1</accession>
<evidence type="ECO:0000256" key="4">
    <source>
        <dbReference type="ARBA" id="ARBA00022801"/>
    </source>
</evidence>
<dbReference type="InterPro" id="IPR002716">
    <property type="entry name" value="PIN_dom"/>
</dbReference>
<keyword evidence="9" id="KW-1185">Reference proteome</keyword>
<comment type="function">
    <text evidence="6">Toxic component of a toxin-antitoxin (TA) system. An RNase.</text>
</comment>
<dbReference type="HAMAP" id="MF_00265">
    <property type="entry name" value="VapC_Nob1"/>
    <property type="match status" value="1"/>
</dbReference>
<keyword evidence="2 6" id="KW-0540">Nuclease</keyword>
<dbReference type="GO" id="GO:0090729">
    <property type="term" value="F:toxin activity"/>
    <property type="evidence" value="ECO:0007669"/>
    <property type="project" value="UniProtKB-KW"/>
</dbReference>
<dbReference type="Proteomes" id="UP000192656">
    <property type="component" value="Unassembled WGS sequence"/>
</dbReference>
<dbReference type="AlphaFoldDB" id="A0A1W1ZSR1"/>
<evidence type="ECO:0000259" key="7">
    <source>
        <dbReference type="Pfam" id="PF01850"/>
    </source>
</evidence>
<dbReference type="InterPro" id="IPR029060">
    <property type="entry name" value="PIN-like_dom_sf"/>
</dbReference>
<protein>
    <recommendedName>
        <fullName evidence="6">Ribonuclease VapC</fullName>
        <shortName evidence="6">RNase VapC</shortName>
        <ecNumber evidence="6">3.1.-.-</ecNumber>
    </recommendedName>
    <alternativeName>
        <fullName evidence="6">Toxin VapC</fullName>
    </alternativeName>
</protein>
<evidence type="ECO:0000256" key="3">
    <source>
        <dbReference type="ARBA" id="ARBA00022723"/>
    </source>
</evidence>
<gene>
    <name evidence="6" type="primary">vapC</name>
    <name evidence="8" type="ORF">SAMN06297251_10373</name>
</gene>
<keyword evidence="4 6" id="KW-0378">Hydrolase</keyword>
<evidence type="ECO:0000313" key="9">
    <source>
        <dbReference type="Proteomes" id="UP000192656"/>
    </source>
</evidence>
<dbReference type="EMBL" id="FWXR01000003">
    <property type="protein sequence ID" value="SMC51108.1"/>
    <property type="molecule type" value="Genomic_DNA"/>
</dbReference>
<proteinExistence type="inferred from homology"/>
<organism evidence="8 9">
    <name type="scientific">Fulvimarina manganoxydans</name>
    <dbReference type="NCBI Taxonomy" id="937218"/>
    <lineage>
        <taxon>Bacteria</taxon>
        <taxon>Pseudomonadati</taxon>
        <taxon>Pseudomonadota</taxon>
        <taxon>Alphaproteobacteria</taxon>
        <taxon>Hyphomicrobiales</taxon>
        <taxon>Aurantimonadaceae</taxon>
        <taxon>Fulvimarina</taxon>
    </lineage>
</organism>
<dbReference type="OrthoDB" id="9811788at2"/>
<keyword evidence="5 6" id="KW-0460">Magnesium</keyword>
<dbReference type="GO" id="GO:0016787">
    <property type="term" value="F:hydrolase activity"/>
    <property type="evidence" value="ECO:0007669"/>
    <property type="project" value="UniProtKB-KW"/>
</dbReference>
<dbReference type="SUPFAM" id="SSF88723">
    <property type="entry name" value="PIN domain-like"/>
    <property type="match status" value="1"/>
</dbReference>
<dbReference type="InterPro" id="IPR022907">
    <property type="entry name" value="VapC_family"/>
</dbReference>
<feature type="binding site" evidence="6">
    <location>
        <position position="5"/>
    </location>
    <ligand>
        <name>Mg(2+)</name>
        <dbReference type="ChEBI" id="CHEBI:18420"/>
    </ligand>
</feature>
<dbReference type="PANTHER" id="PTHR42740">
    <property type="entry name" value="RIBONUCLEASE VAPC3"/>
    <property type="match status" value="1"/>
</dbReference>
<evidence type="ECO:0000256" key="5">
    <source>
        <dbReference type="ARBA" id="ARBA00022842"/>
    </source>
</evidence>
<keyword evidence="6" id="KW-0800">Toxin</keyword>
<dbReference type="PANTHER" id="PTHR42740:SF1">
    <property type="entry name" value="RIBONUCLEASE VAPC3"/>
    <property type="match status" value="1"/>
</dbReference>
<feature type="domain" description="PIN" evidence="7">
    <location>
        <begin position="2"/>
        <end position="117"/>
    </location>
</feature>
<name>A0A1W1ZSR1_9HYPH</name>
<dbReference type="GO" id="GO:0004540">
    <property type="term" value="F:RNA nuclease activity"/>
    <property type="evidence" value="ECO:0007669"/>
    <property type="project" value="InterPro"/>
</dbReference>
<dbReference type="InterPro" id="IPR051749">
    <property type="entry name" value="PINc/VapC_TA_RNase"/>
</dbReference>
<sequence length="133" mass="15106">MILIDTSAWIDHLNGRATPQMALVRQVLADEDIVIGDVVLVELLQGVREDREAERIRALVRQHRMEVLGGPRIAELAAANYRTLRRRGLTIRGTIDVVIATWCIVDRVPIIHHDKDMGVRERDLGLLVYRPEA</sequence>
<reference evidence="8 9" key="1">
    <citation type="submission" date="2017-04" db="EMBL/GenBank/DDBJ databases">
        <authorList>
            <person name="Afonso C.L."/>
            <person name="Miller P.J."/>
            <person name="Scott M.A."/>
            <person name="Spackman E."/>
            <person name="Goraichik I."/>
            <person name="Dimitrov K.M."/>
            <person name="Suarez D.L."/>
            <person name="Swayne D.E."/>
        </authorList>
    </citation>
    <scope>NUCLEOTIDE SEQUENCE [LARGE SCALE GENOMIC DNA]</scope>
    <source>
        <strain evidence="8 9">CGMCC 1.10972</strain>
    </source>
</reference>
<dbReference type="STRING" id="937218.SAMN06297251_10373"/>
<evidence type="ECO:0000256" key="2">
    <source>
        <dbReference type="ARBA" id="ARBA00022722"/>
    </source>
</evidence>
<comment type="similarity">
    <text evidence="6">Belongs to the PINc/VapC protein family.</text>
</comment>
<keyword evidence="3 6" id="KW-0479">Metal-binding</keyword>
<feature type="binding site" evidence="6">
    <location>
        <position position="96"/>
    </location>
    <ligand>
        <name>Mg(2+)</name>
        <dbReference type="ChEBI" id="CHEBI:18420"/>
    </ligand>
</feature>
<dbReference type="Gene3D" id="3.40.50.1010">
    <property type="entry name" value="5'-nuclease"/>
    <property type="match status" value="1"/>
</dbReference>
<dbReference type="Pfam" id="PF01850">
    <property type="entry name" value="PIN"/>
    <property type="match status" value="1"/>
</dbReference>
<dbReference type="RefSeq" id="WP_084408908.1">
    <property type="nucleotide sequence ID" value="NZ_FWXR01000003.1"/>
</dbReference>
<dbReference type="GO" id="GO:0000287">
    <property type="term" value="F:magnesium ion binding"/>
    <property type="evidence" value="ECO:0007669"/>
    <property type="project" value="UniProtKB-UniRule"/>
</dbReference>
<dbReference type="EC" id="3.1.-.-" evidence="6"/>
<comment type="cofactor">
    <cofactor evidence="6">
        <name>Mg(2+)</name>
        <dbReference type="ChEBI" id="CHEBI:18420"/>
    </cofactor>
</comment>
<evidence type="ECO:0000256" key="6">
    <source>
        <dbReference type="HAMAP-Rule" id="MF_00265"/>
    </source>
</evidence>
<keyword evidence="1 6" id="KW-1277">Toxin-antitoxin system</keyword>
<evidence type="ECO:0000256" key="1">
    <source>
        <dbReference type="ARBA" id="ARBA00022649"/>
    </source>
</evidence>
<evidence type="ECO:0000313" key="8">
    <source>
        <dbReference type="EMBL" id="SMC51108.1"/>
    </source>
</evidence>